<dbReference type="Proteomes" id="UP000295131">
    <property type="component" value="Unassembled WGS sequence"/>
</dbReference>
<evidence type="ECO:0000313" key="4">
    <source>
        <dbReference type="EMBL" id="TDH38054.1"/>
    </source>
</evidence>
<dbReference type="HAMAP" id="MF_00048">
    <property type="entry name" value="UPF0102"/>
    <property type="match status" value="1"/>
</dbReference>
<dbReference type="InterPro" id="IPR011856">
    <property type="entry name" value="tRNA_endonuc-like_dom_sf"/>
</dbReference>
<proteinExistence type="inferred from homology"/>
<dbReference type="PANTHER" id="PTHR34039">
    <property type="entry name" value="UPF0102 PROTEIN YRAN"/>
    <property type="match status" value="1"/>
</dbReference>
<comment type="similarity">
    <text evidence="1 2">Belongs to the UPF0102 family.</text>
</comment>
<accession>A0A4R5PM41</accession>
<dbReference type="InterPro" id="IPR011335">
    <property type="entry name" value="Restrct_endonuc-II-like"/>
</dbReference>
<sequence length="124" mass="14167">MKRESAAHDPKRRSAERRGRRAECLAALALLLKGYRIRAWRYRCAFGEVDLIARKGDLVIFVEVKARRDLRTGVDAVTPTAARRINAAGEHWIARQPDAARLSWRTDVVVVSPRTWPRHLEDAV</sequence>
<comment type="caution">
    <text evidence="4">The sequence shown here is derived from an EMBL/GenBank/DDBJ whole genome shotgun (WGS) entry which is preliminary data.</text>
</comment>
<evidence type="ECO:0000256" key="1">
    <source>
        <dbReference type="ARBA" id="ARBA00006738"/>
    </source>
</evidence>
<dbReference type="EMBL" id="SMSI01000001">
    <property type="protein sequence ID" value="TDH38054.1"/>
    <property type="molecule type" value="Genomic_DNA"/>
</dbReference>
<dbReference type="InterPro" id="IPR003509">
    <property type="entry name" value="UPF0102_YraN-like"/>
</dbReference>
<evidence type="ECO:0000256" key="2">
    <source>
        <dbReference type="HAMAP-Rule" id="MF_00048"/>
    </source>
</evidence>
<feature type="region of interest" description="Disordered" evidence="3">
    <location>
        <begin position="1"/>
        <end position="20"/>
    </location>
</feature>
<dbReference type="OrthoDB" id="9812968at2"/>
<name>A0A4R5PM41_9HYPH</name>
<keyword evidence="5" id="KW-1185">Reference proteome</keyword>
<dbReference type="Gene3D" id="3.40.1350.10">
    <property type="match status" value="1"/>
</dbReference>
<reference evidence="4 5" key="1">
    <citation type="journal article" date="2013" name="Int. J. Syst. Evol. Microbiol.">
        <title>Hoeflea suaedae sp. nov., an endophytic bacterium isolated from the root of the halophyte Suaeda maritima.</title>
        <authorList>
            <person name="Chung E.J."/>
            <person name="Park J.A."/>
            <person name="Pramanik P."/>
            <person name="Bibi F."/>
            <person name="Jeon C.O."/>
            <person name="Chung Y.R."/>
        </authorList>
    </citation>
    <scope>NUCLEOTIDE SEQUENCE [LARGE SCALE GENOMIC DNA]</scope>
    <source>
        <strain evidence="4 5">YC6898</strain>
    </source>
</reference>
<evidence type="ECO:0000313" key="5">
    <source>
        <dbReference type="Proteomes" id="UP000295131"/>
    </source>
</evidence>
<organism evidence="4 5">
    <name type="scientific">Pseudohoeflea suaedae</name>
    <dbReference type="NCBI Taxonomy" id="877384"/>
    <lineage>
        <taxon>Bacteria</taxon>
        <taxon>Pseudomonadati</taxon>
        <taxon>Pseudomonadota</taxon>
        <taxon>Alphaproteobacteria</taxon>
        <taxon>Hyphomicrobiales</taxon>
        <taxon>Rhizobiaceae</taxon>
        <taxon>Pseudohoeflea</taxon>
    </lineage>
</organism>
<dbReference type="PANTHER" id="PTHR34039:SF1">
    <property type="entry name" value="UPF0102 PROTEIN YRAN"/>
    <property type="match status" value="1"/>
</dbReference>
<dbReference type="SUPFAM" id="SSF52980">
    <property type="entry name" value="Restriction endonuclease-like"/>
    <property type="match status" value="1"/>
</dbReference>
<dbReference type="GO" id="GO:0003676">
    <property type="term" value="F:nucleic acid binding"/>
    <property type="evidence" value="ECO:0007669"/>
    <property type="project" value="InterPro"/>
</dbReference>
<gene>
    <name evidence="4" type="ORF">E2A64_02695</name>
</gene>
<evidence type="ECO:0000256" key="3">
    <source>
        <dbReference type="SAM" id="MobiDB-lite"/>
    </source>
</evidence>
<dbReference type="RefSeq" id="WP_133282890.1">
    <property type="nucleotide sequence ID" value="NZ_SMSI01000001.1"/>
</dbReference>
<protein>
    <recommendedName>
        <fullName evidence="2">UPF0102 protein E2A64_02695</fullName>
    </recommendedName>
</protein>
<dbReference type="Pfam" id="PF02021">
    <property type="entry name" value="UPF0102"/>
    <property type="match status" value="1"/>
</dbReference>
<dbReference type="AlphaFoldDB" id="A0A4R5PM41"/>
<dbReference type="NCBIfam" id="NF009151">
    <property type="entry name" value="PRK12497.1-5"/>
    <property type="match status" value="1"/>
</dbReference>